<keyword evidence="4" id="KW-1185">Reference proteome</keyword>
<dbReference type="Gene3D" id="1.10.260.40">
    <property type="entry name" value="lambda repressor-like DNA-binding domains"/>
    <property type="match status" value="1"/>
</dbReference>
<gene>
    <name evidence="3" type="ORF">XYCOK13_20970</name>
</gene>
<dbReference type="CDD" id="cd00093">
    <property type="entry name" value="HTH_XRE"/>
    <property type="match status" value="1"/>
</dbReference>
<dbReference type="GO" id="GO:0003677">
    <property type="term" value="F:DNA binding"/>
    <property type="evidence" value="ECO:0007669"/>
    <property type="project" value="UniProtKB-KW"/>
</dbReference>
<dbReference type="PROSITE" id="PS50943">
    <property type="entry name" value="HTH_CROC1"/>
    <property type="match status" value="1"/>
</dbReference>
<dbReference type="SUPFAM" id="SSF47413">
    <property type="entry name" value="lambda repressor-like DNA-binding domains"/>
    <property type="match status" value="1"/>
</dbReference>
<dbReference type="EMBL" id="BOVK01000026">
    <property type="protein sequence ID" value="GIQ69273.1"/>
    <property type="molecule type" value="Genomic_DNA"/>
</dbReference>
<evidence type="ECO:0000313" key="3">
    <source>
        <dbReference type="EMBL" id="GIQ69273.1"/>
    </source>
</evidence>
<dbReference type="InterPro" id="IPR001387">
    <property type="entry name" value="Cro/C1-type_HTH"/>
</dbReference>
<dbReference type="SMART" id="SM00530">
    <property type="entry name" value="HTH_XRE"/>
    <property type="match status" value="1"/>
</dbReference>
<organism evidence="3 4">
    <name type="scientific">Xylanibacillus composti</name>
    <dbReference type="NCBI Taxonomy" id="1572762"/>
    <lineage>
        <taxon>Bacteria</taxon>
        <taxon>Bacillati</taxon>
        <taxon>Bacillota</taxon>
        <taxon>Bacilli</taxon>
        <taxon>Bacillales</taxon>
        <taxon>Paenibacillaceae</taxon>
        <taxon>Xylanibacillus</taxon>
    </lineage>
</organism>
<sequence>MDFASKLTKLREQSGLSQYEVSERLGIKRPRYNAWEQGISKPRADMIHRVAALFHVSIDYLLGQPEDAADMHEKLSTVGELFQAHGFTVKLDLHSGNEQEETEIAGADGRTLLKVKVSELLFHAETVLSQVKNIAAAEEEDWTEEEQNMIEAYKKFLRSQRKQRPENS</sequence>
<dbReference type="AlphaFoldDB" id="A0A8J4H6A8"/>
<dbReference type="Proteomes" id="UP000677918">
    <property type="component" value="Unassembled WGS sequence"/>
</dbReference>
<dbReference type="InterPro" id="IPR010982">
    <property type="entry name" value="Lambda_DNA-bd_dom_sf"/>
</dbReference>
<feature type="domain" description="HTH cro/C1-type" evidence="2">
    <location>
        <begin position="7"/>
        <end position="61"/>
    </location>
</feature>
<dbReference type="PANTHER" id="PTHR46558:SF13">
    <property type="entry name" value="HTH-TYPE TRANSCRIPTIONAL REGULATOR IMMR"/>
    <property type="match status" value="1"/>
</dbReference>
<keyword evidence="1" id="KW-0238">DNA-binding</keyword>
<evidence type="ECO:0000259" key="2">
    <source>
        <dbReference type="PROSITE" id="PS50943"/>
    </source>
</evidence>
<protein>
    <recommendedName>
        <fullName evidence="2">HTH cro/C1-type domain-containing protein</fullName>
    </recommendedName>
</protein>
<evidence type="ECO:0000256" key="1">
    <source>
        <dbReference type="ARBA" id="ARBA00023125"/>
    </source>
</evidence>
<proteinExistence type="predicted"/>
<accession>A0A8J4H6A8</accession>
<dbReference type="PANTHER" id="PTHR46558">
    <property type="entry name" value="TRACRIPTIONAL REGULATORY PROTEIN-RELATED-RELATED"/>
    <property type="match status" value="1"/>
</dbReference>
<dbReference type="RefSeq" id="WP_213412078.1">
    <property type="nucleotide sequence ID" value="NZ_BOVK01000026.1"/>
</dbReference>
<evidence type="ECO:0000313" key="4">
    <source>
        <dbReference type="Proteomes" id="UP000677918"/>
    </source>
</evidence>
<dbReference type="Pfam" id="PF01381">
    <property type="entry name" value="HTH_3"/>
    <property type="match status" value="1"/>
</dbReference>
<name>A0A8J4H6A8_9BACL</name>
<reference evidence="3" key="1">
    <citation type="submission" date="2021-04" db="EMBL/GenBank/DDBJ databases">
        <title>Draft genome sequence of Xylanibacillus composti strain K13.</title>
        <authorList>
            <person name="Uke A."/>
            <person name="Chhe C."/>
            <person name="Baramee S."/>
            <person name="Kosugi A."/>
        </authorList>
    </citation>
    <scope>NUCLEOTIDE SEQUENCE</scope>
    <source>
        <strain evidence="3">K13</strain>
    </source>
</reference>
<comment type="caution">
    <text evidence="3">The sequence shown here is derived from an EMBL/GenBank/DDBJ whole genome shotgun (WGS) entry which is preliminary data.</text>
</comment>